<evidence type="ECO:0000256" key="1">
    <source>
        <dbReference type="ARBA" id="ARBA00004370"/>
    </source>
</evidence>
<proteinExistence type="predicted"/>
<dbReference type="GO" id="GO:0016020">
    <property type="term" value="C:membrane"/>
    <property type="evidence" value="ECO:0007669"/>
    <property type="project" value="UniProtKB-SubCell"/>
</dbReference>
<dbReference type="InterPro" id="IPR013057">
    <property type="entry name" value="AA_transpt_TM"/>
</dbReference>
<comment type="subcellular location">
    <subcellularLocation>
        <location evidence="1">Membrane</location>
    </subcellularLocation>
</comment>
<dbReference type="GO" id="GO:0006865">
    <property type="term" value="P:amino acid transport"/>
    <property type="evidence" value="ECO:0007669"/>
    <property type="project" value="UniProtKB-KW"/>
</dbReference>
<evidence type="ECO:0000313" key="10">
    <source>
        <dbReference type="EMBL" id="KAK4771844.1"/>
    </source>
</evidence>
<evidence type="ECO:0000256" key="6">
    <source>
        <dbReference type="ARBA" id="ARBA00023136"/>
    </source>
</evidence>
<feature type="transmembrane region" description="Helical" evidence="8">
    <location>
        <begin position="419"/>
        <end position="440"/>
    </location>
</feature>
<evidence type="ECO:0000256" key="8">
    <source>
        <dbReference type="SAM" id="Phobius"/>
    </source>
</evidence>
<reference evidence="10 11" key="1">
    <citation type="journal article" date="2023" name="Hortic Res">
        <title>Pangenome of water caltrop reveals structural variations and asymmetric subgenome divergence after allopolyploidization.</title>
        <authorList>
            <person name="Zhang X."/>
            <person name="Chen Y."/>
            <person name="Wang L."/>
            <person name="Yuan Y."/>
            <person name="Fang M."/>
            <person name="Shi L."/>
            <person name="Lu R."/>
            <person name="Comes H.P."/>
            <person name="Ma Y."/>
            <person name="Chen Y."/>
            <person name="Huang G."/>
            <person name="Zhou Y."/>
            <person name="Zheng Z."/>
            <person name="Qiu Y."/>
        </authorList>
    </citation>
    <scope>NUCLEOTIDE SEQUENCE [LARGE SCALE GENOMIC DNA]</scope>
    <source>
        <strain evidence="10">F231</strain>
    </source>
</reference>
<dbReference type="Proteomes" id="UP001346149">
    <property type="component" value="Unassembled WGS sequence"/>
</dbReference>
<keyword evidence="2" id="KW-0813">Transport</keyword>
<dbReference type="PANTHER" id="PTHR48017">
    <property type="entry name" value="OS05G0424000 PROTEIN-RELATED"/>
    <property type="match status" value="1"/>
</dbReference>
<feature type="region of interest" description="Disordered" evidence="7">
    <location>
        <begin position="126"/>
        <end position="152"/>
    </location>
</feature>
<comment type="caution">
    <text evidence="10">The sequence shown here is derived from an EMBL/GenBank/DDBJ whole genome shotgun (WGS) entry which is preliminary data.</text>
</comment>
<evidence type="ECO:0000259" key="9">
    <source>
        <dbReference type="Pfam" id="PF01490"/>
    </source>
</evidence>
<accession>A0AAN7QLZ9</accession>
<keyword evidence="4" id="KW-0029">Amino-acid transport</keyword>
<dbReference type="AlphaFoldDB" id="A0AAN7QLZ9"/>
<feature type="domain" description="Amino acid transporter transmembrane" evidence="9">
    <location>
        <begin position="170"/>
        <end position="471"/>
    </location>
</feature>
<feature type="transmembrane region" description="Helical" evidence="8">
    <location>
        <begin position="393"/>
        <end position="413"/>
    </location>
</feature>
<feature type="transmembrane region" description="Helical" evidence="8">
    <location>
        <begin position="223"/>
        <end position="246"/>
    </location>
</feature>
<dbReference type="Pfam" id="PF01490">
    <property type="entry name" value="Aa_trans"/>
    <property type="match status" value="1"/>
</dbReference>
<keyword evidence="5 8" id="KW-1133">Transmembrane helix</keyword>
<protein>
    <recommendedName>
        <fullName evidence="9">Amino acid transporter transmembrane domain-containing protein</fullName>
    </recommendedName>
</protein>
<evidence type="ECO:0000313" key="11">
    <source>
        <dbReference type="Proteomes" id="UP001346149"/>
    </source>
</evidence>
<evidence type="ECO:0000256" key="2">
    <source>
        <dbReference type="ARBA" id="ARBA00022448"/>
    </source>
</evidence>
<feature type="region of interest" description="Disordered" evidence="7">
    <location>
        <begin position="15"/>
        <end position="57"/>
    </location>
</feature>
<evidence type="ECO:0000256" key="4">
    <source>
        <dbReference type="ARBA" id="ARBA00022970"/>
    </source>
</evidence>
<evidence type="ECO:0000256" key="3">
    <source>
        <dbReference type="ARBA" id="ARBA00022692"/>
    </source>
</evidence>
<sequence length="481" mass="53021">MIQGIGGKIMEKSVSDHSLYVDSEEEEDKANGRIEDEGTDLDSSYSSSDGHNPDLIGSCTTSWPQSYRQSIDLYTSVQSPNLGLQSTPTLSRLGSSFFSSSLVNRHTSEIPISTSIYKPLLPEIEEKQQQSQQKRSSHGLIHPGSSLIGKDERHLSRDERVVRSWDPLASCVEYIILEIDTLSSMFPNAQINFYWFSLDSYHIFALMTTLVILPTVWLRDLSILSYISAGGVIASFVVVMCLLWAGLIDQTSFNIEGTVLLNLRSLPVAIGLYGFCYSGHAVFPNIYSSMAKPSQFPLVLLTSFGICSALYIGVAIMGYLMFGDSVQSQYTLNMPRELAASKIAIWTTVVNPFTKYPFFIKFLPTYALTISPVALSLEELIPPNHHNSRIFSLAIRTALVISTLLVGLTIPFFGLVMSLIGSLLTMLITLILPCACFMNILREEVTYLQRALCCSIIAVGVVCSAIGTYSALSKIIENLTS</sequence>
<feature type="transmembrane region" description="Helical" evidence="8">
    <location>
        <begin position="266"/>
        <end position="286"/>
    </location>
</feature>
<evidence type="ECO:0000256" key="5">
    <source>
        <dbReference type="ARBA" id="ARBA00022989"/>
    </source>
</evidence>
<feature type="compositionally biased region" description="Polar residues" evidence="7">
    <location>
        <begin position="41"/>
        <end position="50"/>
    </location>
</feature>
<name>A0AAN7QLZ9_TRANT</name>
<feature type="transmembrane region" description="Helical" evidence="8">
    <location>
        <begin position="298"/>
        <end position="322"/>
    </location>
</feature>
<keyword evidence="6 8" id="KW-0472">Membrane</keyword>
<evidence type="ECO:0000256" key="7">
    <source>
        <dbReference type="SAM" id="MobiDB-lite"/>
    </source>
</evidence>
<feature type="transmembrane region" description="Helical" evidence="8">
    <location>
        <begin position="193"/>
        <end position="216"/>
    </location>
</feature>
<keyword evidence="11" id="KW-1185">Reference proteome</keyword>
<gene>
    <name evidence="10" type="ORF">SAY86_013619</name>
</gene>
<dbReference type="EMBL" id="JAXQNO010000020">
    <property type="protein sequence ID" value="KAK4771844.1"/>
    <property type="molecule type" value="Genomic_DNA"/>
</dbReference>
<organism evidence="10 11">
    <name type="scientific">Trapa natans</name>
    <name type="common">Water chestnut</name>
    <dbReference type="NCBI Taxonomy" id="22666"/>
    <lineage>
        <taxon>Eukaryota</taxon>
        <taxon>Viridiplantae</taxon>
        <taxon>Streptophyta</taxon>
        <taxon>Embryophyta</taxon>
        <taxon>Tracheophyta</taxon>
        <taxon>Spermatophyta</taxon>
        <taxon>Magnoliopsida</taxon>
        <taxon>eudicotyledons</taxon>
        <taxon>Gunneridae</taxon>
        <taxon>Pentapetalae</taxon>
        <taxon>rosids</taxon>
        <taxon>malvids</taxon>
        <taxon>Myrtales</taxon>
        <taxon>Lythraceae</taxon>
        <taxon>Trapa</taxon>
    </lineage>
</organism>
<feature type="transmembrane region" description="Helical" evidence="8">
    <location>
        <begin position="452"/>
        <end position="472"/>
    </location>
</feature>
<keyword evidence="3 8" id="KW-0812">Transmembrane</keyword>